<dbReference type="OrthoDB" id="1444416at2"/>
<organism evidence="1 2">
    <name type="scientific">Polaribacter glomeratus</name>
    <dbReference type="NCBI Taxonomy" id="102"/>
    <lineage>
        <taxon>Bacteria</taxon>
        <taxon>Pseudomonadati</taxon>
        <taxon>Bacteroidota</taxon>
        <taxon>Flavobacteriia</taxon>
        <taxon>Flavobacteriales</taxon>
        <taxon>Flavobacteriaceae</taxon>
    </lineage>
</organism>
<dbReference type="EMBL" id="MSCM01000001">
    <property type="protein sequence ID" value="PQJ81307.1"/>
    <property type="molecule type" value="Genomic_DNA"/>
</dbReference>
<evidence type="ECO:0000313" key="2">
    <source>
        <dbReference type="Proteomes" id="UP000239068"/>
    </source>
</evidence>
<sequence>MRLLTTLFIVTFAIGVGYSQENKTLQNSLKDTVSNKVYLKYDSIRNKIVFTNEKGTEFKKNKKAREIIKGKAYNIILNGINTATIKSKAELKPFRIVSNIPEILKPLLVGIANNDIDLKNIDSNVKQYPFIKNDSLTDDSINEEEVLEKLFDSVKNEVTNLEMLKEKTINLYIKTKYNPDNKAAKEVLASLSEPFNNPKNKKEFIKNVSASVYYINAVTNVFKVYLEKKKQPSFKIVFLYSYLQEINSQVDKKEYIKAVNFIYNSTKAKDKISLESFTAKPGGLDVQINLINSFTKDTIKTQTIDFYTKGNWNLDFTTGFFFADKVDQGYYIEKRDTLINNIRKEKSRNGDVSIGALGHISYKFTSCFKGGFNLGASVSPFDAKTRYFFGLSAILGTKSQLAFNAGASFTKINELSKAVKQDAIGHYVSASVTEVPTFARIRSGFYFAITYNIVSKKKYKD</sequence>
<evidence type="ECO:0000313" key="1">
    <source>
        <dbReference type="EMBL" id="PQJ81307.1"/>
    </source>
</evidence>
<dbReference type="Proteomes" id="UP000239068">
    <property type="component" value="Unassembled WGS sequence"/>
</dbReference>
<keyword evidence="2" id="KW-1185">Reference proteome</keyword>
<dbReference type="AlphaFoldDB" id="A0A2S7WUQ0"/>
<gene>
    <name evidence="1" type="ORF">BTO16_01370</name>
</gene>
<name>A0A2S7WUQ0_9FLAO</name>
<dbReference type="RefSeq" id="WP_105019886.1">
    <property type="nucleotide sequence ID" value="NZ_MSCM01000001.1"/>
</dbReference>
<protein>
    <submittedName>
        <fullName evidence="1">Uncharacterized protein</fullName>
    </submittedName>
</protein>
<proteinExistence type="predicted"/>
<accession>A0A2S7WUQ0</accession>
<reference evidence="1 2" key="1">
    <citation type="submission" date="2016-12" db="EMBL/GenBank/DDBJ databases">
        <title>Trade-off between light-utilization and light-protection in marine flavobacteria.</title>
        <authorList>
            <person name="Kumagai Y."/>
            <person name="Yoshizawa S."/>
            <person name="Kogure K."/>
            <person name="Iwasaki W."/>
        </authorList>
    </citation>
    <scope>NUCLEOTIDE SEQUENCE [LARGE SCALE GENOMIC DNA]</scope>
    <source>
        <strain evidence="1 2">ATCC 43844</strain>
    </source>
</reference>
<comment type="caution">
    <text evidence="1">The sequence shown here is derived from an EMBL/GenBank/DDBJ whole genome shotgun (WGS) entry which is preliminary data.</text>
</comment>